<evidence type="ECO:0000313" key="2">
    <source>
        <dbReference type="Proteomes" id="UP000644756"/>
    </source>
</evidence>
<dbReference type="RefSeq" id="WP_188533190.1">
    <property type="nucleotide sequence ID" value="NZ_BMGR01000018.1"/>
</dbReference>
<comment type="caution">
    <text evidence="1">The sequence shown here is derived from an EMBL/GenBank/DDBJ whole genome shotgun (WGS) entry which is preliminary data.</text>
</comment>
<keyword evidence="2" id="KW-1185">Reference proteome</keyword>
<organism evidence="1 2">
    <name type="scientific">Paenibacillus abyssi</name>
    <dbReference type="NCBI Taxonomy" id="1340531"/>
    <lineage>
        <taxon>Bacteria</taxon>
        <taxon>Bacillati</taxon>
        <taxon>Bacillota</taxon>
        <taxon>Bacilli</taxon>
        <taxon>Bacillales</taxon>
        <taxon>Paenibacillaceae</taxon>
        <taxon>Paenibacillus</taxon>
    </lineage>
</organism>
<proteinExistence type="predicted"/>
<accession>A0A917G511</accession>
<evidence type="ECO:0000313" key="1">
    <source>
        <dbReference type="EMBL" id="GGG22164.1"/>
    </source>
</evidence>
<gene>
    <name evidence="1" type="ORF">GCM10010916_43510</name>
</gene>
<name>A0A917G511_9BACL</name>
<reference evidence="1" key="1">
    <citation type="journal article" date="2014" name="Int. J. Syst. Evol. Microbiol.">
        <title>Complete genome sequence of Corynebacterium casei LMG S-19264T (=DSM 44701T), isolated from a smear-ripened cheese.</title>
        <authorList>
            <consortium name="US DOE Joint Genome Institute (JGI-PGF)"/>
            <person name="Walter F."/>
            <person name="Albersmeier A."/>
            <person name="Kalinowski J."/>
            <person name="Ruckert C."/>
        </authorList>
    </citation>
    <scope>NUCLEOTIDE SEQUENCE</scope>
    <source>
        <strain evidence="1">CGMCC 1.12987</strain>
    </source>
</reference>
<dbReference type="Proteomes" id="UP000644756">
    <property type="component" value="Unassembled WGS sequence"/>
</dbReference>
<sequence>MQTNWYLITGNLDEIMIVKTTDEKAEQLAEEFLESLEYDVYCLNGPEEALELLKSSQLDRSGQRKK</sequence>
<dbReference type="EMBL" id="BMGR01000018">
    <property type="protein sequence ID" value="GGG22164.1"/>
    <property type="molecule type" value="Genomic_DNA"/>
</dbReference>
<dbReference type="AlphaFoldDB" id="A0A917G511"/>
<protein>
    <submittedName>
        <fullName evidence="1">Uncharacterized protein</fullName>
    </submittedName>
</protein>
<reference evidence="1" key="2">
    <citation type="submission" date="2020-09" db="EMBL/GenBank/DDBJ databases">
        <authorList>
            <person name="Sun Q."/>
            <person name="Zhou Y."/>
        </authorList>
    </citation>
    <scope>NUCLEOTIDE SEQUENCE</scope>
    <source>
        <strain evidence="1">CGMCC 1.12987</strain>
    </source>
</reference>